<evidence type="ECO:0000256" key="1">
    <source>
        <dbReference type="ARBA" id="ARBA00002286"/>
    </source>
</evidence>
<dbReference type="Gene3D" id="3.30.420.10">
    <property type="entry name" value="Ribonuclease H-like superfamily/Ribonuclease H"/>
    <property type="match status" value="1"/>
</dbReference>
<keyword evidence="3" id="KW-0238">DNA-binding</keyword>
<evidence type="ECO:0000256" key="2">
    <source>
        <dbReference type="ARBA" id="ARBA00022578"/>
    </source>
</evidence>
<dbReference type="PANTHER" id="PTHR35528:SF3">
    <property type="entry name" value="BLL1675 PROTEIN"/>
    <property type="match status" value="1"/>
</dbReference>
<organism evidence="6 7">
    <name type="scientific">Anaerotruncus colihominis</name>
    <dbReference type="NCBI Taxonomy" id="169435"/>
    <lineage>
        <taxon>Bacteria</taxon>
        <taxon>Bacillati</taxon>
        <taxon>Bacillota</taxon>
        <taxon>Clostridia</taxon>
        <taxon>Eubacteriales</taxon>
        <taxon>Oscillospiraceae</taxon>
        <taxon>Anaerotruncus</taxon>
    </lineage>
</organism>
<dbReference type="InterPro" id="IPR032874">
    <property type="entry name" value="DDE_dom"/>
</dbReference>
<keyword evidence="2" id="KW-0815">Transposition</keyword>
<dbReference type="InterPro" id="IPR052183">
    <property type="entry name" value="IS_Transposase"/>
</dbReference>
<dbReference type="EMBL" id="CZBE01000001">
    <property type="protein sequence ID" value="CUP23199.1"/>
    <property type="molecule type" value="Genomic_DNA"/>
</dbReference>
<comment type="function">
    <text evidence="1">Involved in the transposition of the insertion sequence.</text>
</comment>
<dbReference type="InterPro" id="IPR012337">
    <property type="entry name" value="RNaseH-like_sf"/>
</dbReference>
<evidence type="ECO:0000313" key="6">
    <source>
        <dbReference type="EMBL" id="CUP23199.1"/>
    </source>
</evidence>
<dbReference type="Proteomes" id="UP000095765">
    <property type="component" value="Unassembled WGS sequence"/>
</dbReference>
<dbReference type="InterPro" id="IPR047930">
    <property type="entry name" value="Transpos_IS6"/>
</dbReference>
<dbReference type="PANTHER" id="PTHR35528">
    <property type="entry name" value="BLL1675 PROTEIN"/>
    <property type="match status" value="1"/>
</dbReference>
<name>A0A174LNX0_9FIRM</name>
<evidence type="ECO:0000313" key="7">
    <source>
        <dbReference type="Proteomes" id="UP000095765"/>
    </source>
</evidence>
<dbReference type="InterPro" id="IPR036397">
    <property type="entry name" value="RNaseH_sf"/>
</dbReference>
<dbReference type="NCBIfam" id="NF033587">
    <property type="entry name" value="transpos_IS6"/>
    <property type="match status" value="1"/>
</dbReference>
<sequence length="254" mass="29168">MPKPMAISSPSMSKLFGKINFKRMGYPVHVVLMALSMFCLGKNSLHDIALILRTVMDVRESHTIISNWCIRFAPMFQNIAIQLIPALNINFDEWHADETIVKIQGKKYDLWLILDSETRFVLGFHLDRHRDSPQAFTILEAVKDPGSPRAIVSDRYFAYQMPAKMLHGGEHIRIEIFNNDITNNLMECFNKQFKAWCKTKQGFSSFSPTSNLISMFIFFYNFVHPHSALNGLTPAQCAGLQLSKKRKRELLLVV</sequence>
<dbReference type="GO" id="GO:0003677">
    <property type="term" value="F:DNA binding"/>
    <property type="evidence" value="ECO:0007669"/>
    <property type="project" value="UniProtKB-KW"/>
</dbReference>
<dbReference type="InterPro" id="IPR001584">
    <property type="entry name" value="Integrase_cat-core"/>
</dbReference>
<proteinExistence type="predicted"/>
<evidence type="ECO:0000256" key="3">
    <source>
        <dbReference type="ARBA" id="ARBA00023125"/>
    </source>
</evidence>
<reference evidence="6 7" key="1">
    <citation type="submission" date="2015-09" db="EMBL/GenBank/DDBJ databases">
        <authorList>
            <consortium name="Pathogen Informatics"/>
        </authorList>
    </citation>
    <scope>NUCLEOTIDE SEQUENCE [LARGE SCALE GENOMIC DNA]</scope>
    <source>
        <strain evidence="6 7">2789STDY5834939</strain>
    </source>
</reference>
<evidence type="ECO:0000256" key="4">
    <source>
        <dbReference type="ARBA" id="ARBA00023172"/>
    </source>
</evidence>
<dbReference type="Pfam" id="PF13610">
    <property type="entry name" value="DDE_Tnp_IS240"/>
    <property type="match status" value="1"/>
</dbReference>
<dbReference type="GO" id="GO:0032196">
    <property type="term" value="P:transposition"/>
    <property type="evidence" value="ECO:0007669"/>
    <property type="project" value="UniProtKB-KW"/>
</dbReference>
<feature type="domain" description="Integrase catalytic" evidence="5">
    <location>
        <begin position="81"/>
        <end position="242"/>
    </location>
</feature>
<dbReference type="AlphaFoldDB" id="A0A174LNX0"/>
<dbReference type="GO" id="GO:0006310">
    <property type="term" value="P:DNA recombination"/>
    <property type="evidence" value="ECO:0007669"/>
    <property type="project" value="UniProtKB-KW"/>
</dbReference>
<dbReference type="SUPFAM" id="SSF53098">
    <property type="entry name" value="Ribonuclease H-like"/>
    <property type="match status" value="1"/>
</dbReference>
<protein>
    <submittedName>
        <fullName evidence="6">Integrase core domain</fullName>
    </submittedName>
</protein>
<accession>A0A174LNX0</accession>
<gene>
    <name evidence="6" type="ORF">ERS852551_00172</name>
</gene>
<dbReference type="GO" id="GO:0015074">
    <property type="term" value="P:DNA integration"/>
    <property type="evidence" value="ECO:0007669"/>
    <property type="project" value="InterPro"/>
</dbReference>
<dbReference type="PROSITE" id="PS50994">
    <property type="entry name" value="INTEGRASE"/>
    <property type="match status" value="1"/>
</dbReference>
<evidence type="ECO:0000259" key="5">
    <source>
        <dbReference type="PROSITE" id="PS50994"/>
    </source>
</evidence>
<keyword evidence="4" id="KW-0233">DNA recombination</keyword>